<keyword evidence="4" id="KW-1185">Reference proteome</keyword>
<dbReference type="AlphaFoldDB" id="D3B662"/>
<evidence type="ECO:0000256" key="1">
    <source>
        <dbReference type="PROSITE-ProRule" id="PRU00339"/>
    </source>
</evidence>
<dbReference type="InParanoid" id="D3B662"/>
<dbReference type="PANTHER" id="PTHR47643">
    <property type="entry name" value="TPR DOMAIN PROTEIN (AFU_ORTHOLOGUE AFUA_5G12710)"/>
    <property type="match status" value="1"/>
</dbReference>
<dbReference type="Gene3D" id="2.170.270.10">
    <property type="entry name" value="SET domain"/>
    <property type="match status" value="1"/>
</dbReference>
<dbReference type="STRING" id="670386.D3B662"/>
<proteinExistence type="predicted"/>
<dbReference type="Gene3D" id="1.25.40.10">
    <property type="entry name" value="Tetratricopeptide repeat domain"/>
    <property type="match status" value="1"/>
</dbReference>
<dbReference type="Pfam" id="PF00856">
    <property type="entry name" value="SET"/>
    <property type="match status" value="1"/>
</dbReference>
<dbReference type="InterPro" id="IPR053209">
    <property type="entry name" value="Gramillin-biosynth_MTr"/>
</dbReference>
<evidence type="ECO:0000259" key="2">
    <source>
        <dbReference type="PROSITE" id="PS50280"/>
    </source>
</evidence>
<dbReference type="Proteomes" id="UP000001396">
    <property type="component" value="Unassembled WGS sequence"/>
</dbReference>
<feature type="repeat" description="TPR" evidence="1">
    <location>
        <begin position="209"/>
        <end position="242"/>
    </location>
</feature>
<name>D3B662_HETP5</name>
<sequence length="761" mass="86871">MESFFQQSLKNAHSGETDFKQNFLKGQRNPLRQDRNEKIHIYKVQRQTMTQNVGHAFVTTSTTKSSLAKDVTIKPIELLKPVLIKDLVVEKIHHGQVLIARSITIPNKLNAIQVLIEDQNGVYDEILDLSVYNAILPGKKKVIDEIEDMFPIGVIFAVKEPYFKVASSGGLFIRVDDPNDIEFIFDPYHPLICNKQWKKILKLSLPRDVNGWRERGNQYFVNRNFDKALEYYCSGLALDPKHPLLLSNKMAALIELKRYIECIQTGVELLSRQASLVPLSQEKLLIRLGKSYYLVGLYEKSMEIYEKLVKIVPNNNQYPTLIKQCKVRIVERDQGRFDFKAISDAFKSTGEVDCSEYIGPLKMTKTKHGRGLAVTQDVEAGTLLLVSKGVGVYREPEKKDTTVFDVNFKDKVAMNVNSAQVIALVNRQIKANPKLATQVSKLYHDSNPTASFGLVDSLDFFKVNESIVDQVINNTTNIPINVEDVRSIVKLNAFFDDKKIHGLWIVPSFINHDCLPNTSRMFIGDAMIIFSARSFKANDEITTGYCSFLESYEKRKGHHTAFGFTCECQLCQKDRKYTKSEVEQIEKLAEQFQSEFAPKIRKYDQSIIPTIKNNIEVFKKKYGQHLQFDLIHQLSGLSLLYRTKYQDKLSMECLFESLQVSGFTINPINYSRAELPSTPAQFTIQCNGVLQPFYSDIFLQISNNAFNLGLWQLSRETAALSRLNSLIFRGMNTAQHTAEYTGKVEPGVLKFNNDTIKLRNF</sequence>
<dbReference type="PROSITE" id="PS50005">
    <property type="entry name" value="TPR"/>
    <property type="match status" value="2"/>
</dbReference>
<dbReference type="InterPro" id="IPR001214">
    <property type="entry name" value="SET_dom"/>
</dbReference>
<evidence type="ECO:0000313" key="4">
    <source>
        <dbReference type="Proteomes" id="UP000001396"/>
    </source>
</evidence>
<gene>
    <name evidence="3" type="ORF">PPL_04153</name>
</gene>
<feature type="domain" description="SET" evidence="2">
    <location>
        <begin position="359"/>
        <end position="546"/>
    </location>
</feature>
<comment type="caution">
    <text evidence="3">The sequence shown here is derived from an EMBL/GenBank/DDBJ whole genome shotgun (WGS) entry which is preliminary data.</text>
</comment>
<dbReference type="PROSITE" id="PS50280">
    <property type="entry name" value="SET"/>
    <property type="match status" value="1"/>
</dbReference>
<dbReference type="RefSeq" id="XP_020435477.1">
    <property type="nucleotide sequence ID" value="XM_020575063.1"/>
</dbReference>
<feature type="repeat" description="TPR" evidence="1">
    <location>
        <begin position="282"/>
        <end position="315"/>
    </location>
</feature>
<reference evidence="3 4" key="1">
    <citation type="journal article" date="2011" name="Genome Res.">
        <title>Phylogeny-wide analysis of social amoeba genomes highlights ancient origins for complex intercellular communication.</title>
        <authorList>
            <person name="Heidel A.J."/>
            <person name="Lawal H.M."/>
            <person name="Felder M."/>
            <person name="Schilde C."/>
            <person name="Helps N.R."/>
            <person name="Tunggal B."/>
            <person name="Rivero F."/>
            <person name="John U."/>
            <person name="Schleicher M."/>
            <person name="Eichinger L."/>
            <person name="Platzer M."/>
            <person name="Noegel A.A."/>
            <person name="Schaap P."/>
            <person name="Gloeckner G."/>
        </authorList>
    </citation>
    <scope>NUCLEOTIDE SEQUENCE [LARGE SCALE GENOMIC DNA]</scope>
    <source>
        <strain evidence="4">ATCC 26659 / Pp 5 / PN500</strain>
    </source>
</reference>
<protein>
    <submittedName>
        <fullName evidence="3">TPR domain protein</fullName>
    </submittedName>
</protein>
<dbReference type="InterPro" id="IPR019734">
    <property type="entry name" value="TPR_rpt"/>
</dbReference>
<accession>D3B662</accession>
<dbReference type="InterPro" id="IPR046341">
    <property type="entry name" value="SET_dom_sf"/>
</dbReference>
<dbReference type="SMART" id="SM00028">
    <property type="entry name" value="TPR"/>
    <property type="match status" value="2"/>
</dbReference>
<dbReference type="InterPro" id="IPR011990">
    <property type="entry name" value="TPR-like_helical_dom_sf"/>
</dbReference>
<dbReference type="SUPFAM" id="SSF82199">
    <property type="entry name" value="SET domain"/>
    <property type="match status" value="1"/>
</dbReference>
<dbReference type="SUPFAM" id="SSF48452">
    <property type="entry name" value="TPR-like"/>
    <property type="match status" value="1"/>
</dbReference>
<dbReference type="PANTHER" id="PTHR47643:SF2">
    <property type="entry name" value="TPR DOMAIN PROTEIN (AFU_ORTHOLOGUE AFUA_5G12710)"/>
    <property type="match status" value="1"/>
</dbReference>
<dbReference type="CDD" id="cd20071">
    <property type="entry name" value="SET_SMYD"/>
    <property type="match status" value="1"/>
</dbReference>
<dbReference type="GeneID" id="31359640"/>
<dbReference type="OMA" id="NLQHWGF"/>
<dbReference type="EMBL" id="ADBJ01000017">
    <property type="protein sequence ID" value="EFA83360.1"/>
    <property type="molecule type" value="Genomic_DNA"/>
</dbReference>
<keyword evidence="1" id="KW-0802">TPR repeat</keyword>
<evidence type="ECO:0000313" key="3">
    <source>
        <dbReference type="EMBL" id="EFA83360.1"/>
    </source>
</evidence>
<organism evidence="3 4">
    <name type="scientific">Heterostelium pallidum (strain ATCC 26659 / Pp 5 / PN500)</name>
    <name type="common">Cellular slime mold</name>
    <name type="synonym">Polysphondylium pallidum</name>
    <dbReference type="NCBI Taxonomy" id="670386"/>
    <lineage>
        <taxon>Eukaryota</taxon>
        <taxon>Amoebozoa</taxon>
        <taxon>Evosea</taxon>
        <taxon>Eumycetozoa</taxon>
        <taxon>Dictyostelia</taxon>
        <taxon>Acytosteliales</taxon>
        <taxon>Acytosteliaceae</taxon>
        <taxon>Heterostelium</taxon>
    </lineage>
</organism>